<reference evidence="6" key="1">
    <citation type="submission" date="2021-02" db="EMBL/GenBank/DDBJ databases">
        <authorList>
            <person name="Dougan E. K."/>
            <person name="Rhodes N."/>
            <person name="Thang M."/>
            <person name="Chan C."/>
        </authorList>
    </citation>
    <scope>NUCLEOTIDE SEQUENCE</scope>
</reference>
<evidence type="ECO:0000256" key="2">
    <source>
        <dbReference type="ARBA" id="ARBA00022723"/>
    </source>
</evidence>
<comment type="similarity">
    <text evidence="1">Belongs to the phosphohexose mutase family.</text>
</comment>
<protein>
    <submittedName>
        <fullName evidence="6">PGMP protein</fullName>
    </submittedName>
</protein>
<organism evidence="6 7">
    <name type="scientific">Symbiodinium necroappetens</name>
    <dbReference type="NCBI Taxonomy" id="1628268"/>
    <lineage>
        <taxon>Eukaryota</taxon>
        <taxon>Sar</taxon>
        <taxon>Alveolata</taxon>
        <taxon>Dinophyceae</taxon>
        <taxon>Suessiales</taxon>
        <taxon>Symbiodiniaceae</taxon>
        <taxon>Symbiodinium</taxon>
    </lineage>
</organism>
<evidence type="ECO:0000256" key="4">
    <source>
        <dbReference type="ARBA" id="ARBA00023235"/>
    </source>
</evidence>
<dbReference type="EMBL" id="CAJNJA010041097">
    <property type="protein sequence ID" value="CAE7771880.1"/>
    <property type="molecule type" value="Genomic_DNA"/>
</dbReference>
<feature type="domain" description="Alpha-D-phosphohexomutase alpha/beta/alpha" evidence="5">
    <location>
        <begin position="115"/>
        <end position="180"/>
    </location>
</feature>
<dbReference type="Pfam" id="PF02878">
    <property type="entry name" value="PGM_PMM_I"/>
    <property type="match status" value="1"/>
</dbReference>
<dbReference type="PANTHER" id="PTHR22573:SF2">
    <property type="entry name" value="PHOSPHOGLUCOMUTASE"/>
    <property type="match status" value="1"/>
</dbReference>
<evidence type="ECO:0000256" key="1">
    <source>
        <dbReference type="ARBA" id="ARBA00010231"/>
    </source>
</evidence>
<keyword evidence="4" id="KW-0413">Isomerase</keyword>
<dbReference type="Proteomes" id="UP000601435">
    <property type="component" value="Unassembled WGS sequence"/>
</dbReference>
<keyword evidence="7" id="KW-1185">Reference proteome</keyword>
<dbReference type="GO" id="GO:0005829">
    <property type="term" value="C:cytosol"/>
    <property type="evidence" value="ECO:0007669"/>
    <property type="project" value="TreeGrafter"/>
</dbReference>
<keyword evidence="2" id="KW-0479">Metal-binding</keyword>
<evidence type="ECO:0000256" key="3">
    <source>
        <dbReference type="ARBA" id="ARBA00022842"/>
    </source>
</evidence>
<sequence>MATRDRHCEMQALTGPVGASGIRWLCPWSTGCIARANSVKAWLPPGHSFPWAVQTTSARKRSGVAGAMALTTSVCGCGGMGQVASNICGGDGRPVIKNDVTLSVKTVPTEPIAGQAPGTSGLRKKTKVFMEGNYLANYVQSVFNTLIEENVPVQGGTLVVSGDGRYWNPEAIQIIIKTLA</sequence>
<name>A0A812YI08_9DINO</name>
<dbReference type="GO" id="GO:0004614">
    <property type="term" value="F:phosphoglucomutase activity"/>
    <property type="evidence" value="ECO:0007669"/>
    <property type="project" value="InterPro"/>
</dbReference>
<evidence type="ECO:0000313" key="6">
    <source>
        <dbReference type="EMBL" id="CAE7771880.1"/>
    </source>
</evidence>
<dbReference type="GO" id="GO:0005975">
    <property type="term" value="P:carbohydrate metabolic process"/>
    <property type="evidence" value="ECO:0007669"/>
    <property type="project" value="InterPro"/>
</dbReference>
<keyword evidence="3" id="KW-0460">Magnesium</keyword>
<dbReference type="PANTHER" id="PTHR22573">
    <property type="entry name" value="PHOSPHOHEXOMUTASE FAMILY MEMBER"/>
    <property type="match status" value="1"/>
</dbReference>
<evidence type="ECO:0000259" key="5">
    <source>
        <dbReference type="Pfam" id="PF02878"/>
    </source>
</evidence>
<evidence type="ECO:0000313" key="7">
    <source>
        <dbReference type="Proteomes" id="UP000601435"/>
    </source>
</evidence>
<dbReference type="Gene3D" id="3.40.120.10">
    <property type="entry name" value="Alpha-D-Glucose-1,6-Bisphosphate, subunit A, domain 3"/>
    <property type="match status" value="1"/>
</dbReference>
<dbReference type="InterPro" id="IPR005844">
    <property type="entry name" value="A-D-PHexomutase_a/b/a-I"/>
</dbReference>
<comment type="caution">
    <text evidence="6">The sequence shown here is derived from an EMBL/GenBank/DDBJ whole genome shotgun (WGS) entry which is preliminary data.</text>
</comment>
<dbReference type="AlphaFoldDB" id="A0A812YI08"/>
<dbReference type="SUPFAM" id="SSF53738">
    <property type="entry name" value="Phosphoglucomutase, first 3 domains"/>
    <property type="match status" value="1"/>
</dbReference>
<dbReference type="OrthoDB" id="1674874at2759"/>
<accession>A0A812YI08</accession>
<proteinExistence type="inferred from homology"/>
<dbReference type="InterPro" id="IPR045244">
    <property type="entry name" value="PGM"/>
</dbReference>
<dbReference type="InterPro" id="IPR016055">
    <property type="entry name" value="A-D-PHexomutase_a/b/a-I/II/III"/>
</dbReference>
<dbReference type="GO" id="GO:0046872">
    <property type="term" value="F:metal ion binding"/>
    <property type="evidence" value="ECO:0007669"/>
    <property type="project" value="UniProtKB-KW"/>
</dbReference>
<gene>
    <name evidence="6" type="primary">PGMP</name>
    <name evidence="6" type="ORF">SNEC2469_LOCUS22558</name>
</gene>